<dbReference type="Gene3D" id="3.20.80.10">
    <property type="entry name" value="Regulatory factor, effector binding domain"/>
    <property type="match status" value="1"/>
</dbReference>
<dbReference type="Proteomes" id="UP000190897">
    <property type="component" value="Unassembled WGS sequence"/>
</dbReference>
<dbReference type="InterPro" id="IPR010499">
    <property type="entry name" value="AraC_E-bd"/>
</dbReference>
<dbReference type="AlphaFoldDB" id="A0A1T5E9U5"/>
<reference evidence="3" key="1">
    <citation type="submission" date="2017-02" db="EMBL/GenBank/DDBJ databases">
        <authorList>
            <person name="Varghese N."/>
            <person name="Submissions S."/>
        </authorList>
    </citation>
    <scope>NUCLEOTIDE SEQUENCE [LARGE SCALE GENOMIC DNA]</scope>
    <source>
        <strain evidence="3">DSM 22270</strain>
    </source>
</reference>
<evidence type="ECO:0000313" key="3">
    <source>
        <dbReference type="Proteomes" id="UP000190897"/>
    </source>
</evidence>
<dbReference type="InterPro" id="IPR029442">
    <property type="entry name" value="GyrI-like"/>
</dbReference>
<organism evidence="2 3">
    <name type="scientific">Dyadobacter psychrophilus</name>
    <dbReference type="NCBI Taxonomy" id="651661"/>
    <lineage>
        <taxon>Bacteria</taxon>
        <taxon>Pseudomonadati</taxon>
        <taxon>Bacteroidota</taxon>
        <taxon>Cytophagia</taxon>
        <taxon>Cytophagales</taxon>
        <taxon>Spirosomataceae</taxon>
        <taxon>Dyadobacter</taxon>
    </lineage>
</organism>
<feature type="domain" description="AraC effector-binding" evidence="1">
    <location>
        <begin position="3"/>
        <end position="164"/>
    </location>
</feature>
<gene>
    <name evidence="2" type="ORF">SAMN05660293_02265</name>
</gene>
<dbReference type="OrthoDB" id="9807923at2"/>
<dbReference type="SUPFAM" id="SSF55136">
    <property type="entry name" value="Probable bacterial effector-binding domain"/>
    <property type="match status" value="1"/>
</dbReference>
<dbReference type="STRING" id="651661.SAMN05660293_02265"/>
<dbReference type="InterPro" id="IPR011256">
    <property type="entry name" value="Reg_factor_effector_dom_sf"/>
</dbReference>
<dbReference type="Pfam" id="PF06445">
    <property type="entry name" value="GyrI-like"/>
    <property type="match status" value="1"/>
</dbReference>
<accession>A0A1T5E9U5</accession>
<keyword evidence="3" id="KW-1185">Reference proteome</keyword>
<sequence length="178" mass="20498">MLSEPKTERREELHYLSISKTVHMHDIPDILPPLIPEVKDWMQKRNIDAAGPDFFLYRSMNEKGELDCEAGFPVSKPVEGDERVIAGSFPAGHYASIIYTGHFKDMMQAHVALENWIREKGFIEKAHRENGRTQWGGRTEFYLVDPDFEPNPDKWQTEIVFLLEDFHAGDEAGPAQQK</sequence>
<evidence type="ECO:0000313" key="2">
    <source>
        <dbReference type="EMBL" id="SKB80872.1"/>
    </source>
</evidence>
<dbReference type="EMBL" id="FUZA01000002">
    <property type="protein sequence ID" value="SKB80872.1"/>
    <property type="molecule type" value="Genomic_DNA"/>
</dbReference>
<proteinExistence type="predicted"/>
<name>A0A1T5E9U5_9BACT</name>
<dbReference type="RefSeq" id="WP_082214756.1">
    <property type="nucleotide sequence ID" value="NZ_FUZA01000002.1"/>
</dbReference>
<protein>
    <submittedName>
        <fullName evidence="2">Effector-binding domain-containing protein</fullName>
    </submittedName>
</protein>
<dbReference type="SMART" id="SM00871">
    <property type="entry name" value="AraC_E_bind"/>
    <property type="match status" value="1"/>
</dbReference>
<evidence type="ECO:0000259" key="1">
    <source>
        <dbReference type="SMART" id="SM00871"/>
    </source>
</evidence>